<keyword evidence="3" id="KW-0175">Coiled coil</keyword>
<feature type="coiled-coil region" evidence="3">
    <location>
        <begin position="454"/>
        <end position="481"/>
    </location>
</feature>
<feature type="compositionally biased region" description="Low complexity" evidence="4">
    <location>
        <begin position="746"/>
        <end position="756"/>
    </location>
</feature>
<feature type="compositionally biased region" description="Polar residues" evidence="4">
    <location>
        <begin position="658"/>
        <end position="671"/>
    </location>
</feature>
<dbReference type="Pfam" id="PF00788">
    <property type="entry name" value="RA"/>
    <property type="match status" value="1"/>
</dbReference>
<feature type="compositionally biased region" description="Polar residues" evidence="4">
    <location>
        <begin position="1"/>
        <end position="25"/>
    </location>
</feature>
<dbReference type="SUPFAM" id="SSF50729">
    <property type="entry name" value="PH domain-like"/>
    <property type="match status" value="1"/>
</dbReference>
<dbReference type="SUPFAM" id="SSF54236">
    <property type="entry name" value="Ubiquitin-like"/>
    <property type="match status" value="1"/>
</dbReference>
<keyword evidence="2" id="KW-0597">Phosphoprotein</keyword>
<dbReference type="RefSeq" id="XP_045556344.1">
    <property type="nucleotide sequence ID" value="XM_045700388.1"/>
</dbReference>
<feature type="region of interest" description="Disordered" evidence="4">
    <location>
        <begin position="902"/>
        <end position="993"/>
    </location>
</feature>
<dbReference type="InterPro" id="IPR000159">
    <property type="entry name" value="RA_dom"/>
</dbReference>
<dbReference type="Pfam" id="PF22286">
    <property type="entry name" value="RHG20_PH"/>
    <property type="match status" value="1"/>
</dbReference>
<protein>
    <submittedName>
        <fullName evidence="8">Rho GTPase-activating protein 20</fullName>
    </submittedName>
</protein>
<dbReference type="CDD" id="cd17115">
    <property type="entry name" value="RA_RHG20"/>
    <property type="match status" value="1"/>
</dbReference>
<evidence type="ECO:0000256" key="3">
    <source>
        <dbReference type="SAM" id="Coils"/>
    </source>
</evidence>
<organism evidence="7 8">
    <name type="scientific">Salmo salar</name>
    <name type="common">Atlantic salmon</name>
    <dbReference type="NCBI Taxonomy" id="8030"/>
    <lineage>
        <taxon>Eukaryota</taxon>
        <taxon>Metazoa</taxon>
        <taxon>Chordata</taxon>
        <taxon>Craniata</taxon>
        <taxon>Vertebrata</taxon>
        <taxon>Euteleostomi</taxon>
        <taxon>Actinopterygii</taxon>
        <taxon>Neopterygii</taxon>
        <taxon>Teleostei</taxon>
        <taxon>Protacanthopterygii</taxon>
        <taxon>Salmoniformes</taxon>
        <taxon>Salmonidae</taxon>
        <taxon>Salmoninae</taxon>
        <taxon>Salmo</taxon>
    </lineage>
</organism>
<keyword evidence="7" id="KW-1185">Reference proteome</keyword>
<dbReference type="Gene3D" id="2.30.29.30">
    <property type="entry name" value="Pleckstrin-homology domain (PH domain)/Phosphotyrosine-binding domain (PTB)"/>
    <property type="match status" value="1"/>
</dbReference>
<dbReference type="InterPro" id="IPR008936">
    <property type="entry name" value="Rho_GTPase_activation_prot"/>
</dbReference>
<feature type="compositionally biased region" description="Pro residues" evidence="4">
    <location>
        <begin position="683"/>
        <end position="695"/>
    </location>
</feature>
<proteinExistence type="predicted"/>
<dbReference type="InterPro" id="IPR047888">
    <property type="entry name" value="ARHGAP20_RA"/>
</dbReference>
<keyword evidence="1" id="KW-0343">GTPase activation</keyword>
<dbReference type="Pfam" id="PF00620">
    <property type="entry name" value="RhoGAP"/>
    <property type="match status" value="1"/>
</dbReference>
<evidence type="ECO:0000313" key="8">
    <source>
        <dbReference type="RefSeq" id="XP_045556344.1"/>
    </source>
</evidence>
<feature type="compositionally biased region" description="Polar residues" evidence="4">
    <location>
        <begin position="914"/>
        <end position="925"/>
    </location>
</feature>
<feature type="region of interest" description="Disordered" evidence="4">
    <location>
        <begin position="275"/>
        <end position="297"/>
    </location>
</feature>
<feature type="region of interest" description="Disordered" evidence="4">
    <location>
        <begin position="823"/>
        <end position="884"/>
    </location>
</feature>
<feature type="compositionally biased region" description="Basic residues" evidence="4">
    <location>
        <begin position="29"/>
        <end position="42"/>
    </location>
</feature>
<evidence type="ECO:0000256" key="2">
    <source>
        <dbReference type="ARBA" id="ARBA00022553"/>
    </source>
</evidence>
<dbReference type="PROSITE" id="PS50238">
    <property type="entry name" value="RHOGAP"/>
    <property type="match status" value="1"/>
</dbReference>
<feature type="compositionally biased region" description="Basic and acidic residues" evidence="4">
    <location>
        <begin position="926"/>
        <end position="940"/>
    </location>
</feature>
<dbReference type="GeneID" id="106592419"/>
<evidence type="ECO:0000259" key="5">
    <source>
        <dbReference type="PROSITE" id="PS50200"/>
    </source>
</evidence>
<sequence>METMSPQQQNELSRRTSITGESKTSTQHEHKRRMKSLSHRRQSAPSLVINKALTRSRTFSRESFLVPVCPETCPLVQSFLCPDRAFLLHGHVTLKTGLQTQDRDLFLFTDILIIAKSKSPTHFKLKAQVCVGEMWTAQCMEDVCEGSTNPERSFVMGWPTCNYVVTFSSEVQKERWLSMLKSRIKEEKEKDDPKTIPLKVFGKGIGSCAQAVSKTLGVSNSDSTNEVVRLALQQFGVTSCVKDYQLWVSSKRDNAPYPLIGHEFPFSIQMSHMREPLSQPGRRDTVPPPDRQRAMHRDQVQVDKQCQFILKTRCSFTTTSVIVDPAQKPFKRRRSLINWAFWKGSNPNLHSSSTNLSSPAPGYLFGQSLSTICWDNSLPKPVMAMLVFLYNEGPFTRGIFRRSGGARACRELRDRLDSGAQDVPLTREHVFIIAAVFKDFLRNIPGSLLCSDLYEQWMDVMEEAESEEAEEEEKAQDITRLIGLLPKENALLLRHVVAVLHGIQENAHDNQMNAFNLSVCIAPSMLWAPGPSSPEVEGEGAKKVCDLVRYMIEHCQEVLGEDVTSVFGGLPRKRAESDVSSFHLTDSSYDSLENMLNDDSSESPCLHTSRRRWRAKPLQGSLDSVLTLSDCDLEQPDLDTDPDTTDPQSGNHHHRDTITQPGSGNLLQPSTPARGRTRKLSPAAPPTSCPSPPAPRRGGRRCSEPAIGYSVASFVARLAGNADRLGSIDDLAGGGEMFHSLRKDGQTQTHGPTHTGEWNGSKGVCEGSGSQGAQTRRRDASYSSLSSPPTSPTPTRSSVDSLDSLLSHSSIQSAAFWQPRPLTSAARLPPSPAPPVPPGPPVPLTPISSSTSTHSLPIPTPAPGQGLSPNISPPKEIPSWGTLKGCRGLHPNTWLKRGRRLSLSQQEDGGGVVGSTNKTLPTSKSCQDKGGLKQSFEDPPKSSLASCPPKAGGVQDRGRVTKDRRSSQGSVSPPSRQRSQEHFHSCPSPCYQPTDRPFTVKELREIHSRACAANNTGYDVTNQGSRTPPQHVFFGQGGPSLSLARQKSHSLAPGMEGLSGGRGSQRRSSEPGAAHLGEALVLEASQGGQTGSEVKAVRNYFSSHTRSNPHSGQQVALALIQGQKERLRRCSDPMLEPDFDQLLFAEESYV</sequence>
<dbReference type="InterPro" id="IPR011993">
    <property type="entry name" value="PH-like_dom_sf"/>
</dbReference>
<evidence type="ECO:0000259" key="6">
    <source>
        <dbReference type="PROSITE" id="PS50238"/>
    </source>
</evidence>
<evidence type="ECO:0000313" key="7">
    <source>
        <dbReference type="Proteomes" id="UP001652741"/>
    </source>
</evidence>
<feature type="compositionally biased region" description="Acidic residues" evidence="4">
    <location>
        <begin position="633"/>
        <end position="644"/>
    </location>
</feature>
<dbReference type="InterPro" id="IPR000198">
    <property type="entry name" value="RhoGAP_dom"/>
</dbReference>
<dbReference type="SUPFAM" id="SSF48350">
    <property type="entry name" value="GTPase activation domain, GAP"/>
    <property type="match status" value="1"/>
</dbReference>
<dbReference type="CDD" id="cd13319">
    <property type="entry name" value="PH_RARhoGAP"/>
    <property type="match status" value="1"/>
</dbReference>
<dbReference type="InterPro" id="IPR047887">
    <property type="entry name" value="ARHGAP20_PH"/>
</dbReference>
<dbReference type="Gene3D" id="1.10.555.10">
    <property type="entry name" value="Rho GTPase activation protein"/>
    <property type="match status" value="1"/>
</dbReference>
<feature type="compositionally biased region" description="Basic and acidic residues" evidence="4">
    <location>
        <begin position="956"/>
        <end position="966"/>
    </location>
</feature>
<name>A0ABM3DC09_SALSA</name>
<feature type="compositionally biased region" description="Pro residues" evidence="4">
    <location>
        <begin position="829"/>
        <end position="844"/>
    </location>
</feature>
<feature type="compositionally biased region" description="Low complexity" evidence="4">
    <location>
        <begin position="781"/>
        <end position="804"/>
    </location>
</feature>
<feature type="region of interest" description="Disordered" evidence="4">
    <location>
        <begin position="742"/>
        <end position="804"/>
    </location>
</feature>
<feature type="domain" description="Ras-associating" evidence="5">
    <location>
        <begin position="194"/>
        <end position="291"/>
    </location>
</feature>
<evidence type="ECO:0000256" key="1">
    <source>
        <dbReference type="ARBA" id="ARBA00022468"/>
    </source>
</evidence>
<dbReference type="PANTHER" id="PTHR23179:SF28">
    <property type="entry name" value="RHO GTPASE-ACTIVATING PROTEIN 20"/>
    <property type="match status" value="1"/>
</dbReference>
<dbReference type="SMART" id="SM00324">
    <property type="entry name" value="RhoGAP"/>
    <property type="match status" value="1"/>
</dbReference>
<feature type="region of interest" description="Disordered" evidence="4">
    <location>
        <begin position="1051"/>
        <end position="1072"/>
    </location>
</feature>
<feature type="domain" description="Rho-GAP" evidence="6">
    <location>
        <begin position="367"/>
        <end position="559"/>
    </location>
</feature>
<dbReference type="InterPro" id="IPR029071">
    <property type="entry name" value="Ubiquitin-like_domsf"/>
</dbReference>
<dbReference type="PROSITE" id="PS50200">
    <property type="entry name" value="RA"/>
    <property type="match status" value="1"/>
</dbReference>
<evidence type="ECO:0000256" key="4">
    <source>
        <dbReference type="SAM" id="MobiDB-lite"/>
    </source>
</evidence>
<feature type="compositionally biased region" description="Basic and acidic residues" evidence="4">
    <location>
        <begin position="281"/>
        <end position="297"/>
    </location>
</feature>
<dbReference type="CDD" id="cd04402">
    <property type="entry name" value="RhoGAP_ARHGAP20"/>
    <property type="match status" value="1"/>
</dbReference>
<accession>A0ABM3DC09</accession>
<feature type="region of interest" description="Disordered" evidence="4">
    <location>
        <begin position="633"/>
        <end position="702"/>
    </location>
</feature>
<feature type="compositionally biased region" description="Polar residues" evidence="4">
    <location>
        <begin position="967"/>
        <end position="977"/>
    </location>
</feature>
<dbReference type="Gene3D" id="3.10.20.90">
    <property type="entry name" value="Phosphatidylinositol 3-kinase Catalytic Subunit, Chain A, domain 1"/>
    <property type="match status" value="1"/>
</dbReference>
<dbReference type="Proteomes" id="UP001652741">
    <property type="component" value="Chromosome ssa17"/>
</dbReference>
<feature type="region of interest" description="Disordered" evidence="4">
    <location>
        <begin position="1"/>
        <end position="43"/>
    </location>
</feature>
<dbReference type="InterPro" id="IPR047886">
    <property type="entry name" value="ARHGAP20-like_RhoGAP"/>
</dbReference>
<dbReference type="PANTHER" id="PTHR23179">
    <property type="entry name" value="T-CELL ACTIVATION RHO GTPASE ACTIVATING PROTEIN-RELATED"/>
    <property type="match status" value="1"/>
</dbReference>
<gene>
    <name evidence="8" type="primary">LOC106592419</name>
</gene>
<reference evidence="8" key="1">
    <citation type="submission" date="2025-08" db="UniProtKB">
        <authorList>
            <consortium name="RefSeq"/>
        </authorList>
    </citation>
    <scope>IDENTIFICATION</scope>
</reference>